<organism evidence="1 2">
    <name type="scientific">Phlebia brevispora</name>
    <dbReference type="NCBI Taxonomy" id="194682"/>
    <lineage>
        <taxon>Eukaryota</taxon>
        <taxon>Fungi</taxon>
        <taxon>Dikarya</taxon>
        <taxon>Basidiomycota</taxon>
        <taxon>Agaricomycotina</taxon>
        <taxon>Agaricomycetes</taxon>
        <taxon>Polyporales</taxon>
        <taxon>Meruliaceae</taxon>
        <taxon>Phlebia</taxon>
    </lineage>
</organism>
<gene>
    <name evidence="1" type="ORF">NM688_g1415</name>
</gene>
<protein>
    <submittedName>
        <fullName evidence="1">Uncharacterized protein</fullName>
    </submittedName>
</protein>
<accession>A0ACC1TBF0</accession>
<reference evidence="1" key="1">
    <citation type="submission" date="2022-07" db="EMBL/GenBank/DDBJ databases">
        <title>Genome Sequence of Phlebia brevispora.</title>
        <authorList>
            <person name="Buettner E."/>
        </authorList>
    </citation>
    <scope>NUCLEOTIDE SEQUENCE</scope>
    <source>
        <strain evidence="1">MPL23</strain>
    </source>
</reference>
<sequence length="342" mass="38155">MSVSEFIPHIFNEASGNHVLLSLTNVDAAMREALSWDSINLQLASDTKIARRCLEIVDGSDVLPTKIRLIWIDMVDDTSAVHETIQYLANVIIKAKNLENLSFSDRMYHNPKILAALCTRQESRLEELMFDVSNDYLHPTADLSDLHDLQLTKGSLTSFELEKGDAYLGIPWPKPIFDAILRLIRSSAHTMEHLALHSAPPAVARELAHNLPSFPVLQAMIAEVTIIEGPAFATVHPTVTYLKLHCPGGRASFVLDPDRLRAAAQRFPSLKTLSLAVHRTDEDYLLSPSATLSVLKTNLISFLPQLEKFSLQLPGRRPDEEVLLTYSPENVQVIEGPYTFLT</sequence>
<keyword evidence="2" id="KW-1185">Reference proteome</keyword>
<comment type="caution">
    <text evidence="1">The sequence shown here is derived from an EMBL/GenBank/DDBJ whole genome shotgun (WGS) entry which is preliminary data.</text>
</comment>
<dbReference type="Proteomes" id="UP001148662">
    <property type="component" value="Unassembled WGS sequence"/>
</dbReference>
<proteinExistence type="predicted"/>
<name>A0ACC1TBF0_9APHY</name>
<evidence type="ECO:0000313" key="2">
    <source>
        <dbReference type="Proteomes" id="UP001148662"/>
    </source>
</evidence>
<dbReference type="EMBL" id="JANHOG010000149">
    <property type="protein sequence ID" value="KAJ3557552.1"/>
    <property type="molecule type" value="Genomic_DNA"/>
</dbReference>
<evidence type="ECO:0000313" key="1">
    <source>
        <dbReference type="EMBL" id="KAJ3557552.1"/>
    </source>
</evidence>